<dbReference type="NCBIfam" id="TIGR03504">
    <property type="entry name" value="FimV_Cterm"/>
    <property type="match status" value="1"/>
</dbReference>
<organism evidence="2 3">
    <name type="scientific">Paraburkholderia bengalensis</name>
    <dbReference type="NCBI Taxonomy" id="2747562"/>
    <lineage>
        <taxon>Bacteria</taxon>
        <taxon>Pseudomonadati</taxon>
        <taxon>Pseudomonadota</taxon>
        <taxon>Betaproteobacteria</taxon>
        <taxon>Burkholderiales</taxon>
        <taxon>Burkholderiaceae</taxon>
        <taxon>Paraburkholderia</taxon>
    </lineage>
</organism>
<evidence type="ECO:0000313" key="3">
    <source>
        <dbReference type="Proteomes" id="UP001386437"/>
    </source>
</evidence>
<reference evidence="2 3" key="1">
    <citation type="journal article" date="2022" name="Arch. Microbiol.">
        <title>Paraburkholderia bengalensis sp. nov. isolated from roots of Oryza sativa, IR64.</title>
        <authorList>
            <person name="Nag P."/>
            <person name="Mondal N."/>
            <person name="Sarkar J."/>
            <person name="Das S."/>
        </authorList>
    </citation>
    <scope>NUCLEOTIDE SEQUENCE [LARGE SCALE GENOMIC DNA]</scope>
    <source>
        <strain evidence="2 3">IR64_4_BI</strain>
    </source>
</reference>
<feature type="region of interest" description="Disordered" evidence="1">
    <location>
        <begin position="1"/>
        <end position="39"/>
    </location>
</feature>
<dbReference type="Gene3D" id="1.20.58.2200">
    <property type="match status" value="1"/>
</dbReference>
<name>A0ABU8IXR6_9BURK</name>
<accession>A0ABU8IXR6</accession>
<keyword evidence="3" id="KW-1185">Reference proteome</keyword>
<comment type="caution">
    <text evidence="2">The sequence shown here is derived from an EMBL/GenBank/DDBJ whole genome shotgun (WGS) entry which is preliminary data.</text>
</comment>
<gene>
    <name evidence="2" type="ORF">H3V53_24880</name>
</gene>
<protein>
    <recommendedName>
        <fullName evidence="4">FimV C-terminal domain-containing protein</fullName>
    </recommendedName>
</protein>
<dbReference type="InterPro" id="IPR020011">
    <property type="entry name" value="FimV_C"/>
</dbReference>
<dbReference type="Proteomes" id="UP001386437">
    <property type="component" value="Unassembled WGS sequence"/>
</dbReference>
<evidence type="ECO:0000313" key="2">
    <source>
        <dbReference type="EMBL" id="MEI6000315.1"/>
    </source>
</evidence>
<evidence type="ECO:0008006" key="4">
    <source>
        <dbReference type="Google" id="ProtNLM"/>
    </source>
</evidence>
<evidence type="ECO:0000256" key="1">
    <source>
        <dbReference type="SAM" id="MobiDB-lite"/>
    </source>
</evidence>
<proteinExistence type="predicted"/>
<dbReference type="InterPro" id="IPR038440">
    <property type="entry name" value="FimV_C_sf"/>
</dbReference>
<dbReference type="EMBL" id="JACFYJ010000048">
    <property type="protein sequence ID" value="MEI6000315.1"/>
    <property type="molecule type" value="Genomic_DNA"/>
</dbReference>
<sequence length="162" mass="16623">MRALDSIDDFALPPRSESSESSEPAGQVVTPPGSLTSQPVVSPEITAQQAVPQQAPQPGAADQIIAGTAGAAAVAGLGAARFGALKLDFDLELPPSPAQAVPTFTPEEVARIARNKLDLAVEYIDLGDVVGARTLINEVIESNDADSRADARALLSTLAPLS</sequence>